<dbReference type="SUPFAM" id="SSF52047">
    <property type="entry name" value="RNI-like"/>
    <property type="match status" value="2"/>
</dbReference>
<dbReference type="AlphaFoldDB" id="A0A7S2XJ42"/>
<dbReference type="InterPro" id="IPR027038">
    <property type="entry name" value="RanGap"/>
</dbReference>
<feature type="region of interest" description="Disordered" evidence="4">
    <location>
        <begin position="1"/>
        <end position="38"/>
    </location>
</feature>
<dbReference type="GO" id="GO:0031267">
    <property type="term" value="F:small GTPase binding"/>
    <property type="evidence" value="ECO:0007669"/>
    <property type="project" value="TreeGrafter"/>
</dbReference>
<keyword evidence="2" id="KW-0433">Leucine-rich repeat</keyword>
<gene>
    <name evidence="5" type="ORF">ASEP1449_LOCUS870</name>
</gene>
<feature type="region of interest" description="Disordered" evidence="4">
    <location>
        <begin position="604"/>
        <end position="643"/>
    </location>
</feature>
<keyword evidence="3" id="KW-0677">Repeat</keyword>
<evidence type="ECO:0000256" key="1">
    <source>
        <dbReference type="ARBA" id="ARBA00022468"/>
    </source>
</evidence>
<evidence type="ECO:0000256" key="3">
    <source>
        <dbReference type="ARBA" id="ARBA00022737"/>
    </source>
</evidence>
<feature type="compositionally biased region" description="Low complexity" evidence="4">
    <location>
        <begin position="13"/>
        <end position="23"/>
    </location>
</feature>
<organism evidence="5">
    <name type="scientific">Attheya septentrionalis</name>
    <dbReference type="NCBI Taxonomy" id="420275"/>
    <lineage>
        <taxon>Eukaryota</taxon>
        <taxon>Sar</taxon>
        <taxon>Stramenopiles</taxon>
        <taxon>Ochrophyta</taxon>
        <taxon>Bacillariophyta</taxon>
        <taxon>Coscinodiscophyceae</taxon>
        <taxon>Chaetocerotophycidae</taxon>
        <taxon>Chaetocerotales</taxon>
        <taxon>Attheyaceae</taxon>
        <taxon>Attheya</taxon>
    </lineage>
</organism>
<dbReference type="EMBL" id="HBHQ01001369">
    <property type="protein sequence ID" value="CAD9809048.1"/>
    <property type="molecule type" value="Transcribed_RNA"/>
</dbReference>
<dbReference type="InterPro" id="IPR032675">
    <property type="entry name" value="LRR_dom_sf"/>
</dbReference>
<feature type="region of interest" description="Disordered" evidence="4">
    <location>
        <begin position="65"/>
        <end position="120"/>
    </location>
</feature>
<dbReference type="GO" id="GO:0005829">
    <property type="term" value="C:cytosol"/>
    <property type="evidence" value="ECO:0007669"/>
    <property type="project" value="TreeGrafter"/>
</dbReference>
<feature type="compositionally biased region" description="Polar residues" evidence="4">
    <location>
        <begin position="87"/>
        <end position="100"/>
    </location>
</feature>
<dbReference type="Gene3D" id="3.80.10.10">
    <property type="entry name" value="Ribonuclease Inhibitor"/>
    <property type="match status" value="3"/>
</dbReference>
<dbReference type="PANTHER" id="PTHR24113:SF12">
    <property type="entry name" value="RAN GTPASE-ACTIVATING PROTEIN 1"/>
    <property type="match status" value="1"/>
</dbReference>
<proteinExistence type="predicted"/>
<name>A0A7S2XJ42_9STRA</name>
<dbReference type="GO" id="GO:0006913">
    <property type="term" value="P:nucleocytoplasmic transport"/>
    <property type="evidence" value="ECO:0007669"/>
    <property type="project" value="TreeGrafter"/>
</dbReference>
<sequence length="956" mass="103030">MMDHQTRRKDTADTSAASTADDSPLLPQQHLNTHLNTHGWDHGASTDMACPPVYITDISVGSVGSADHRPASGNRMQHQPAMDIPPGSTTSDISIRTNGGNIHVDSDGERQHHQPFIDGSKDMTEATMSTVPLSVTADVEGGEDDKIGLQAHHASEVFGDKVGNASISVPFTALTCSESLMTKLAECSIRGRLTMINLSQRGLTSNDAHSIKLAMIDNPHLSVLKLAYNGFGDEGATIIASGVRRDYQHHPSLATIDLGFNCIGNIGCTAFALHAVSGNYTIRTLYLAGNTIGEKGALSLAGSVLSGCGLTSLHLSANKIGENGVGALSRAITDSETRRQSMRSGDYDDRVSTGSPTLKTIEELYLGGTNMRASGCLSISNMLLTNFSIRVLCMSDCGLEDRDIALFSQSLTRNKLVPLETLQLSFNQLTCIGVESLMNAVWGSKTLREIRLDNNRIQDRGAQLAAVVMTSVDLEVLDLGFNSITTIGTKALMRSLAENSSLKSLTLSGNAIDTAASKAVSYALASNTSLEELYVDNCSVVFSAQRHVGAGIVSNCRTRLRTLTGFQLGPIVVTLGLPSAMERWSNDQVLNFVKLMWRRKQVEDEESRGSRISEGNESETSANNNSNPQSSNPPKKVGPADPQSVVNAAKNAFESLGDADGTLLRSGDRASSIDSLLVPEGTVMFESNLSRLIENTQNGKVNGVSNLNGNIVVSNNEGDSNNVNGSNLERRNRNLEWVKAHFIPLNEVTRMEFSSSELWKMHEYFFIPSPLSISRPNGVTTELIQGESDGCWNPTSAQGEINNERNSNLGILPSIATNGGSSSSHGLTKMSSYRALSDALPVMTNSDSASSQASMHSQNSTGRRRNLSLIDGNETPPPASKRARNSKPRIAYYPRIRVKLEALRNQGNQEKSLVLFRQLKYIESMLLQQNNGSCSLGTRTQPPSPSDVEMILLDIL</sequence>
<feature type="region of interest" description="Disordered" evidence="4">
    <location>
        <begin position="843"/>
        <end position="888"/>
    </location>
</feature>
<dbReference type="GO" id="GO:0005634">
    <property type="term" value="C:nucleus"/>
    <property type="evidence" value="ECO:0007669"/>
    <property type="project" value="TreeGrafter"/>
</dbReference>
<dbReference type="PANTHER" id="PTHR24113">
    <property type="entry name" value="RAN GTPASE-ACTIVATING PROTEIN 1"/>
    <property type="match status" value="1"/>
</dbReference>
<accession>A0A7S2XJ42</accession>
<dbReference type="Pfam" id="PF13516">
    <property type="entry name" value="LRR_6"/>
    <property type="match status" value="5"/>
</dbReference>
<dbReference type="GO" id="GO:0005096">
    <property type="term" value="F:GTPase activator activity"/>
    <property type="evidence" value="ECO:0007669"/>
    <property type="project" value="UniProtKB-KW"/>
</dbReference>
<feature type="compositionally biased region" description="Basic and acidic residues" evidence="4">
    <location>
        <begin position="1"/>
        <end position="12"/>
    </location>
</feature>
<evidence type="ECO:0000313" key="5">
    <source>
        <dbReference type="EMBL" id="CAD9809048.1"/>
    </source>
</evidence>
<dbReference type="SMART" id="SM00368">
    <property type="entry name" value="LRR_RI"/>
    <property type="match status" value="11"/>
</dbReference>
<evidence type="ECO:0000256" key="4">
    <source>
        <dbReference type="SAM" id="MobiDB-lite"/>
    </source>
</evidence>
<evidence type="ECO:0000256" key="2">
    <source>
        <dbReference type="ARBA" id="ARBA00022614"/>
    </source>
</evidence>
<dbReference type="InterPro" id="IPR001611">
    <property type="entry name" value="Leu-rich_rpt"/>
</dbReference>
<reference evidence="5" key="1">
    <citation type="submission" date="2021-01" db="EMBL/GenBank/DDBJ databases">
        <authorList>
            <person name="Corre E."/>
            <person name="Pelletier E."/>
            <person name="Niang G."/>
            <person name="Scheremetjew M."/>
            <person name="Finn R."/>
            <person name="Kale V."/>
            <person name="Holt S."/>
            <person name="Cochrane G."/>
            <person name="Meng A."/>
            <person name="Brown T."/>
            <person name="Cohen L."/>
        </authorList>
    </citation>
    <scope>NUCLEOTIDE SEQUENCE</scope>
    <source>
        <strain evidence="5">CCMP2084</strain>
    </source>
</reference>
<dbReference type="GO" id="GO:0048471">
    <property type="term" value="C:perinuclear region of cytoplasm"/>
    <property type="evidence" value="ECO:0007669"/>
    <property type="project" value="TreeGrafter"/>
</dbReference>
<feature type="compositionally biased region" description="Low complexity" evidence="4">
    <location>
        <begin position="843"/>
        <end position="861"/>
    </location>
</feature>
<keyword evidence="1" id="KW-0343">GTPase activation</keyword>
<feature type="compositionally biased region" description="Low complexity" evidence="4">
    <location>
        <begin position="613"/>
        <end position="634"/>
    </location>
</feature>
<protein>
    <submittedName>
        <fullName evidence="5">Uncharacterized protein</fullName>
    </submittedName>
</protein>